<keyword evidence="4 6" id="KW-0067">ATP-binding</keyword>
<sequence length="298" mass="33804">MLNIQNVTKKFGHFKAVDDLTFEVPAGEMLGFLGGNGAGKTTTFRMILGLLERDTGVISYKGQPINYQVTDRIGYLPEERGLNPKLKVSEQLTYLASLKGMKKRDISREIDYWLERFEVTENKEKKIEALSKGNQQKIQLIGAIIHQPELLILDEPFSGLDPVNVELLKSAVKEINDSGATIVFSSHRMEHVEEMCDRVCILDRGLTVVEGNIQQVKQDFGRKEIIIRGDHDFSHLQEIPHVIAYKENRQDVKLTIDDMEAAPRVFEAVSRLGYVSRFEVAEPSLNDIFLAKVGRHHE</sequence>
<organism evidence="6 7">
    <name type="scientific">Macrococcus hajekii</name>
    <dbReference type="NCBI Taxonomy" id="198482"/>
    <lineage>
        <taxon>Bacteria</taxon>
        <taxon>Bacillati</taxon>
        <taxon>Bacillota</taxon>
        <taxon>Bacilli</taxon>
        <taxon>Bacillales</taxon>
        <taxon>Staphylococcaceae</taxon>
        <taxon>Macrococcus</taxon>
    </lineage>
</organism>
<evidence type="ECO:0000259" key="5">
    <source>
        <dbReference type="PROSITE" id="PS50893"/>
    </source>
</evidence>
<accession>A0A4R6BJZ2</accession>
<dbReference type="InterPro" id="IPR027417">
    <property type="entry name" value="P-loop_NTPase"/>
</dbReference>
<keyword evidence="2" id="KW-0813">Transport</keyword>
<protein>
    <submittedName>
        <fullName evidence="6">ABC transporter ATP-binding protein</fullName>
    </submittedName>
</protein>
<dbReference type="PANTHER" id="PTHR42711:SF5">
    <property type="entry name" value="ABC TRANSPORTER ATP-BINDING PROTEIN NATA"/>
    <property type="match status" value="1"/>
</dbReference>
<proteinExistence type="inferred from homology"/>
<dbReference type="SMART" id="SM00382">
    <property type="entry name" value="AAA"/>
    <property type="match status" value="1"/>
</dbReference>
<evidence type="ECO:0000256" key="4">
    <source>
        <dbReference type="ARBA" id="ARBA00022840"/>
    </source>
</evidence>
<comment type="similarity">
    <text evidence="1">Belongs to the ABC transporter superfamily.</text>
</comment>
<dbReference type="PROSITE" id="PS50893">
    <property type="entry name" value="ABC_TRANSPORTER_2"/>
    <property type="match status" value="1"/>
</dbReference>
<dbReference type="PROSITE" id="PS00211">
    <property type="entry name" value="ABC_TRANSPORTER_1"/>
    <property type="match status" value="1"/>
</dbReference>
<dbReference type="OrthoDB" id="9801987at2"/>
<dbReference type="PANTHER" id="PTHR42711">
    <property type="entry name" value="ABC TRANSPORTER ATP-BINDING PROTEIN"/>
    <property type="match status" value="1"/>
</dbReference>
<keyword evidence="3" id="KW-0547">Nucleotide-binding</keyword>
<feature type="domain" description="ABC transporter" evidence="5">
    <location>
        <begin position="2"/>
        <end position="229"/>
    </location>
</feature>
<dbReference type="InterPro" id="IPR003439">
    <property type="entry name" value="ABC_transporter-like_ATP-bd"/>
</dbReference>
<dbReference type="AlphaFoldDB" id="A0A4R6BJZ2"/>
<dbReference type="Pfam" id="PF13732">
    <property type="entry name" value="DrrA1-3_C"/>
    <property type="match status" value="1"/>
</dbReference>
<reference evidence="6 7" key="1">
    <citation type="submission" date="2019-01" db="EMBL/GenBank/DDBJ databases">
        <title>Draft genome sequences of the type strains of six Macrococcus species.</title>
        <authorList>
            <person name="Mazhar S."/>
            <person name="Altermann E."/>
            <person name="Hill C."/>
            <person name="Mcauliffe O."/>
        </authorList>
    </citation>
    <scope>NUCLEOTIDE SEQUENCE [LARGE SCALE GENOMIC DNA]</scope>
    <source>
        <strain evidence="6 7">CCM4809</strain>
    </source>
</reference>
<evidence type="ECO:0000313" key="6">
    <source>
        <dbReference type="EMBL" id="TDM02042.1"/>
    </source>
</evidence>
<evidence type="ECO:0000313" key="7">
    <source>
        <dbReference type="Proteomes" id="UP000295328"/>
    </source>
</evidence>
<evidence type="ECO:0000256" key="2">
    <source>
        <dbReference type="ARBA" id="ARBA00022448"/>
    </source>
</evidence>
<dbReference type="EMBL" id="SCWE01000002">
    <property type="protein sequence ID" value="TDM02042.1"/>
    <property type="molecule type" value="Genomic_DNA"/>
</dbReference>
<evidence type="ECO:0000256" key="3">
    <source>
        <dbReference type="ARBA" id="ARBA00022741"/>
    </source>
</evidence>
<dbReference type="RefSeq" id="WP_133430054.1">
    <property type="nucleotide sequence ID" value="NZ_BMCC01000003.1"/>
</dbReference>
<dbReference type="Proteomes" id="UP000295328">
    <property type="component" value="Unassembled WGS sequence"/>
</dbReference>
<dbReference type="SUPFAM" id="SSF52540">
    <property type="entry name" value="P-loop containing nucleoside triphosphate hydrolases"/>
    <property type="match status" value="1"/>
</dbReference>
<gene>
    <name evidence="6" type="ORF">ERX37_07520</name>
</gene>
<dbReference type="GO" id="GO:0005524">
    <property type="term" value="F:ATP binding"/>
    <property type="evidence" value="ECO:0007669"/>
    <property type="project" value="UniProtKB-KW"/>
</dbReference>
<dbReference type="Pfam" id="PF00005">
    <property type="entry name" value="ABC_tran"/>
    <property type="match status" value="1"/>
</dbReference>
<dbReference type="InterPro" id="IPR017871">
    <property type="entry name" value="ABC_transporter-like_CS"/>
</dbReference>
<name>A0A4R6BJZ2_9STAP</name>
<keyword evidence="7" id="KW-1185">Reference proteome</keyword>
<dbReference type="InterPro" id="IPR003593">
    <property type="entry name" value="AAA+_ATPase"/>
</dbReference>
<comment type="caution">
    <text evidence="6">The sequence shown here is derived from an EMBL/GenBank/DDBJ whole genome shotgun (WGS) entry which is preliminary data.</text>
</comment>
<evidence type="ECO:0000256" key="1">
    <source>
        <dbReference type="ARBA" id="ARBA00005417"/>
    </source>
</evidence>
<dbReference type="GO" id="GO:0016887">
    <property type="term" value="F:ATP hydrolysis activity"/>
    <property type="evidence" value="ECO:0007669"/>
    <property type="project" value="InterPro"/>
</dbReference>
<dbReference type="InterPro" id="IPR050763">
    <property type="entry name" value="ABC_transporter_ATP-binding"/>
</dbReference>
<dbReference type="Gene3D" id="3.40.50.300">
    <property type="entry name" value="P-loop containing nucleotide triphosphate hydrolases"/>
    <property type="match status" value="1"/>
</dbReference>
<dbReference type="InterPro" id="IPR025302">
    <property type="entry name" value="DrrA1/2-like_C"/>
</dbReference>